<feature type="region of interest" description="Disordered" evidence="3">
    <location>
        <begin position="19"/>
        <end position="54"/>
    </location>
</feature>
<feature type="transmembrane region" description="Helical" evidence="4">
    <location>
        <begin position="113"/>
        <end position="134"/>
    </location>
</feature>
<dbReference type="PANTHER" id="PTHR12879:SF8">
    <property type="entry name" value="SPHINGOLIPID DELTA(4)-DESATURASE DES1"/>
    <property type="match status" value="1"/>
</dbReference>
<evidence type="ECO:0000313" key="6">
    <source>
        <dbReference type="EMBL" id="KPQ36630.1"/>
    </source>
</evidence>
<evidence type="ECO:0000313" key="7">
    <source>
        <dbReference type="Proteomes" id="UP000050465"/>
    </source>
</evidence>
<dbReference type="Proteomes" id="UP000050465">
    <property type="component" value="Unassembled WGS sequence"/>
</dbReference>
<dbReference type="PATRIC" id="fig|1666911.3.peg.3313"/>
<dbReference type="STRING" id="1666911.HLUCCA11_05540"/>
<reference evidence="6 7" key="1">
    <citation type="submission" date="2015-09" db="EMBL/GenBank/DDBJ databases">
        <title>Identification and resolution of microdiversity through metagenomic sequencing of parallel consortia.</title>
        <authorList>
            <person name="Nelson W.C."/>
            <person name="Romine M.F."/>
            <person name="Lindemann S.R."/>
        </authorList>
    </citation>
    <scope>NUCLEOTIDE SEQUENCE [LARGE SCALE GENOMIC DNA]</scope>
    <source>
        <strain evidence="6">Ana</strain>
    </source>
</reference>
<proteinExistence type="inferred from homology"/>
<protein>
    <submittedName>
        <fullName evidence="6">Fatty acid desaturase</fullName>
    </submittedName>
</protein>
<evidence type="ECO:0000256" key="3">
    <source>
        <dbReference type="SAM" id="MobiDB-lite"/>
    </source>
</evidence>
<keyword evidence="4" id="KW-0812">Transmembrane</keyword>
<name>A0A0P8BRK5_9CYAN</name>
<dbReference type="PANTHER" id="PTHR12879">
    <property type="entry name" value="SPHINGOLIPID DELTA 4 DESATURASE/C-4 HYDROXYLASE PROTEIN DES2"/>
    <property type="match status" value="1"/>
</dbReference>
<comment type="similarity">
    <text evidence="2">Belongs to the fatty acid desaturase type 2 family.</text>
</comment>
<gene>
    <name evidence="6" type="ORF">HLUCCA11_05540</name>
</gene>
<comment type="cofactor">
    <cofactor evidence="1">
        <name>Fe(2+)</name>
        <dbReference type="ChEBI" id="CHEBI:29033"/>
    </cofactor>
</comment>
<evidence type="ECO:0000256" key="1">
    <source>
        <dbReference type="ARBA" id="ARBA00001954"/>
    </source>
</evidence>
<dbReference type="InterPro" id="IPR005804">
    <property type="entry name" value="FA_desaturase_dom"/>
</dbReference>
<dbReference type="InterPro" id="IPR039393">
    <property type="entry name" value="Rhizopine-oxygenase-like"/>
</dbReference>
<dbReference type="Pfam" id="PF00487">
    <property type="entry name" value="FA_desaturase"/>
    <property type="match status" value="1"/>
</dbReference>
<feature type="transmembrane region" description="Helical" evidence="4">
    <location>
        <begin position="90"/>
        <end position="107"/>
    </location>
</feature>
<keyword evidence="4" id="KW-0472">Membrane</keyword>
<evidence type="ECO:0000256" key="2">
    <source>
        <dbReference type="ARBA" id="ARBA00008749"/>
    </source>
</evidence>
<evidence type="ECO:0000259" key="5">
    <source>
        <dbReference type="Pfam" id="PF00487"/>
    </source>
</evidence>
<dbReference type="GO" id="GO:0016020">
    <property type="term" value="C:membrane"/>
    <property type="evidence" value="ECO:0007669"/>
    <property type="project" value="GOC"/>
</dbReference>
<dbReference type="CDD" id="cd03511">
    <property type="entry name" value="Rhizopine-oxygenase-like"/>
    <property type="match status" value="1"/>
</dbReference>
<feature type="domain" description="Fatty acid desaturase" evidence="5">
    <location>
        <begin position="114"/>
        <end position="351"/>
    </location>
</feature>
<dbReference type="GO" id="GO:0042284">
    <property type="term" value="F:sphingolipid delta-4 desaturase activity"/>
    <property type="evidence" value="ECO:0007669"/>
    <property type="project" value="TreeGrafter"/>
</dbReference>
<feature type="compositionally biased region" description="Low complexity" evidence="3">
    <location>
        <begin position="23"/>
        <end position="36"/>
    </location>
</feature>
<dbReference type="GO" id="GO:0046513">
    <property type="term" value="P:ceramide biosynthetic process"/>
    <property type="evidence" value="ECO:0007669"/>
    <property type="project" value="TreeGrafter"/>
</dbReference>
<dbReference type="AlphaFoldDB" id="A0A0P8BRK5"/>
<comment type="caution">
    <text evidence="6">The sequence shown here is derived from an EMBL/GenBank/DDBJ whole genome shotgun (WGS) entry which is preliminary data.</text>
</comment>
<feature type="transmembrane region" description="Helical" evidence="4">
    <location>
        <begin position="245"/>
        <end position="270"/>
    </location>
</feature>
<dbReference type="EMBL" id="LJZR01000005">
    <property type="protein sequence ID" value="KPQ36630.1"/>
    <property type="molecule type" value="Genomic_DNA"/>
</dbReference>
<accession>A0A0P8BRK5</accession>
<sequence>MSEVVSGVMPEASLQAALELAPAGSAGEQAGEQASEQSEKQASEQASEQAKEKVSEQAEQVAARAVHQLLEAQTLLPLNQRSNWAGSLRLGTHLAVMVVSGCLWGQAYSRALYWQGLPALVVYGASLAFMFCAVHECVHRTAFASGRVNDAIAWLTGCLSFYNSTFYRRYHKWHHRYTRIEGKDPELLDLQPQTLTEYAWVLSGIPWWIGKVTGHLKVSLGQLTDCYYLPESSHASVIRSTRLQLGVYGAIALLSAALGHPWFLLTYWILPLAVGQPLLRFVLLAEHTGCTYNDNALANTRTTLTLWPLRFLMWNMPYHAEHHLYPSVPFHALPQAHTLLKEHFAKVDSGYLRVNQEIIHGLS</sequence>
<evidence type="ECO:0000256" key="4">
    <source>
        <dbReference type="SAM" id="Phobius"/>
    </source>
</evidence>
<organism evidence="6 7">
    <name type="scientific">Phormidesmis priestleyi Ana</name>
    <dbReference type="NCBI Taxonomy" id="1666911"/>
    <lineage>
        <taxon>Bacteria</taxon>
        <taxon>Bacillati</taxon>
        <taxon>Cyanobacteriota</taxon>
        <taxon>Cyanophyceae</taxon>
        <taxon>Leptolyngbyales</taxon>
        <taxon>Leptolyngbyaceae</taxon>
        <taxon>Phormidesmis</taxon>
    </lineage>
</organism>
<keyword evidence="4" id="KW-1133">Transmembrane helix</keyword>